<keyword evidence="4" id="KW-0472">Membrane</keyword>
<dbReference type="EMBL" id="CP054856">
    <property type="protein sequence ID" value="QVM83136.1"/>
    <property type="molecule type" value="Genomic_DNA"/>
</dbReference>
<feature type="domain" description="Bacterial sugar transferase" evidence="5">
    <location>
        <begin position="29"/>
        <end position="200"/>
    </location>
</feature>
<sequence>MPPPTDDPLQDTAAHEPSPATRPGGSRLATRALAVLMLVPCAPVIGVLGLGVALSMGRPILFRQERSGLHQARFTLFKLRSMRSAFDAAGAPLPDEARVTGLGKFLRRSRLDELPGLWNVVRGDMAFVGPRPLLPETIAQLGERGRQRARVRPGLTGWSQVNGNTLLSLDEKVALDMCYIDNASPRLDMQILLRTFWVMLGGERRAPKIETPRVEACPSDAAE</sequence>
<name>A0ABX8E512_9SPHN</name>
<accession>A0ABX8E512</accession>
<dbReference type="GO" id="GO:0016740">
    <property type="term" value="F:transferase activity"/>
    <property type="evidence" value="ECO:0007669"/>
    <property type="project" value="UniProtKB-KW"/>
</dbReference>
<dbReference type="PANTHER" id="PTHR30576:SF8">
    <property type="entry name" value="UNDECAPRENYL-PHOSPHATE GALACTOSE PHOSPHOTRANSFERASE"/>
    <property type="match status" value="1"/>
</dbReference>
<feature type="transmembrane region" description="Helical" evidence="4">
    <location>
        <begin position="32"/>
        <end position="56"/>
    </location>
</feature>
<keyword evidence="7" id="KW-1185">Reference proteome</keyword>
<reference evidence="6 7" key="1">
    <citation type="journal article" date="2021" name="Int. J. Syst. Evol. Microbiol.">
        <title>Novosphingobium decolorationis sp. nov., an aniline blue-decolourizing bacterium isolated from East Pacific sediment.</title>
        <authorList>
            <person name="Chen X."/>
            <person name="Dong B."/>
            <person name="Chen T."/>
            <person name="Ren N."/>
            <person name="Wang J."/>
            <person name="Xu Y."/>
            <person name="Yang J."/>
            <person name="Zhu S."/>
            <person name="Chen J."/>
        </authorList>
    </citation>
    <scope>NUCLEOTIDE SEQUENCE [LARGE SCALE GENOMIC DNA]</scope>
    <source>
        <strain evidence="6 7">502str22</strain>
    </source>
</reference>
<comment type="similarity">
    <text evidence="1">Belongs to the bacterial sugar transferase family.</text>
</comment>
<evidence type="ECO:0000313" key="7">
    <source>
        <dbReference type="Proteomes" id="UP000677126"/>
    </source>
</evidence>
<keyword evidence="4" id="KW-0812">Transmembrane</keyword>
<keyword evidence="6" id="KW-0808">Transferase</keyword>
<evidence type="ECO:0000256" key="2">
    <source>
        <dbReference type="ARBA" id="ARBA00023169"/>
    </source>
</evidence>
<feature type="region of interest" description="Disordered" evidence="3">
    <location>
        <begin position="1"/>
        <end position="25"/>
    </location>
</feature>
<evidence type="ECO:0000259" key="5">
    <source>
        <dbReference type="Pfam" id="PF02397"/>
    </source>
</evidence>
<evidence type="ECO:0000256" key="3">
    <source>
        <dbReference type="SAM" id="MobiDB-lite"/>
    </source>
</evidence>
<evidence type="ECO:0000256" key="4">
    <source>
        <dbReference type="SAM" id="Phobius"/>
    </source>
</evidence>
<evidence type="ECO:0000256" key="1">
    <source>
        <dbReference type="ARBA" id="ARBA00006464"/>
    </source>
</evidence>
<dbReference type="RefSeq" id="WP_213502398.1">
    <property type="nucleotide sequence ID" value="NZ_CP054856.1"/>
</dbReference>
<dbReference type="PANTHER" id="PTHR30576">
    <property type="entry name" value="COLANIC BIOSYNTHESIS UDP-GLUCOSE LIPID CARRIER TRANSFERASE"/>
    <property type="match status" value="1"/>
</dbReference>
<dbReference type="Pfam" id="PF02397">
    <property type="entry name" value="Bac_transf"/>
    <property type="match status" value="1"/>
</dbReference>
<proteinExistence type="inferred from homology"/>
<keyword evidence="2" id="KW-0270">Exopolysaccharide synthesis</keyword>
<organism evidence="6 7">
    <name type="scientific">Novosphingobium decolorationis</name>
    <dbReference type="NCBI Taxonomy" id="2698673"/>
    <lineage>
        <taxon>Bacteria</taxon>
        <taxon>Pseudomonadati</taxon>
        <taxon>Pseudomonadota</taxon>
        <taxon>Alphaproteobacteria</taxon>
        <taxon>Sphingomonadales</taxon>
        <taxon>Sphingomonadaceae</taxon>
        <taxon>Novosphingobium</taxon>
    </lineage>
</organism>
<evidence type="ECO:0000313" key="6">
    <source>
        <dbReference type="EMBL" id="QVM83136.1"/>
    </source>
</evidence>
<gene>
    <name evidence="6" type="ORF">HT578_04900</name>
</gene>
<keyword evidence="4" id="KW-1133">Transmembrane helix</keyword>
<protein>
    <submittedName>
        <fullName evidence="6">Sugar transferase</fullName>
    </submittedName>
</protein>
<dbReference type="Proteomes" id="UP000677126">
    <property type="component" value="Chromosome"/>
</dbReference>
<dbReference type="InterPro" id="IPR003362">
    <property type="entry name" value="Bact_transf"/>
</dbReference>